<name>A0AAN7CHX6_9PEZI</name>
<feature type="compositionally biased region" description="Basic and acidic residues" evidence="1">
    <location>
        <begin position="272"/>
        <end position="282"/>
    </location>
</feature>
<feature type="signal peptide" evidence="3">
    <location>
        <begin position="1"/>
        <end position="20"/>
    </location>
</feature>
<keyword evidence="2" id="KW-0472">Membrane</keyword>
<organism evidence="4 5">
    <name type="scientific">Achaetomium macrosporum</name>
    <dbReference type="NCBI Taxonomy" id="79813"/>
    <lineage>
        <taxon>Eukaryota</taxon>
        <taxon>Fungi</taxon>
        <taxon>Dikarya</taxon>
        <taxon>Ascomycota</taxon>
        <taxon>Pezizomycotina</taxon>
        <taxon>Sordariomycetes</taxon>
        <taxon>Sordariomycetidae</taxon>
        <taxon>Sordariales</taxon>
        <taxon>Chaetomiaceae</taxon>
        <taxon>Achaetomium</taxon>
    </lineage>
</organism>
<proteinExistence type="predicted"/>
<feature type="transmembrane region" description="Helical" evidence="2">
    <location>
        <begin position="245"/>
        <end position="267"/>
    </location>
</feature>
<evidence type="ECO:0000256" key="3">
    <source>
        <dbReference type="SAM" id="SignalP"/>
    </source>
</evidence>
<dbReference type="Proteomes" id="UP001303760">
    <property type="component" value="Unassembled WGS sequence"/>
</dbReference>
<reference evidence="4" key="2">
    <citation type="submission" date="2023-05" db="EMBL/GenBank/DDBJ databases">
        <authorList>
            <consortium name="Lawrence Berkeley National Laboratory"/>
            <person name="Steindorff A."/>
            <person name="Hensen N."/>
            <person name="Bonometti L."/>
            <person name="Westerberg I."/>
            <person name="Brannstrom I.O."/>
            <person name="Guillou S."/>
            <person name="Cros-Aarteil S."/>
            <person name="Calhoun S."/>
            <person name="Haridas S."/>
            <person name="Kuo A."/>
            <person name="Mondo S."/>
            <person name="Pangilinan J."/>
            <person name="Riley R."/>
            <person name="Labutti K."/>
            <person name="Andreopoulos B."/>
            <person name="Lipzen A."/>
            <person name="Chen C."/>
            <person name="Yanf M."/>
            <person name="Daum C."/>
            <person name="Ng V."/>
            <person name="Clum A."/>
            <person name="Ohm R."/>
            <person name="Martin F."/>
            <person name="Silar P."/>
            <person name="Natvig D."/>
            <person name="Lalanne C."/>
            <person name="Gautier V."/>
            <person name="Ament-Velasquez S.L."/>
            <person name="Kruys A."/>
            <person name="Hutchinson M.I."/>
            <person name="Powell A.J."/>
            <person name="Barry K."/>
            <person name="Miller A.N."/>
            <person name="Grigoriev I.V."/>
            <person name="Debuchy R."/>
            <person name="Gladieux P."/>
            <person name="Thoren M.H."/>
            <person name="Johannesson H."/>
        </authorList>
    </citation>
    <scope>NUCLEOTIDE SEQUENCE</scope>
    <source>
        <strain evidence="4">CBS 532.94</strain>
    </source>
</reference>
<reference evidence="4" key="1">
    <citation type="journal article" date="2023" name="Mol. Phylogenet. Evol.">
        <title>Genome-scale phylogeny and comparative genomics of the fungal order Sordariales.</title>
        <authorList>
            <person name="Hensen N."/>
            <person name="Bonometti L."/>
            <person name="Westerberg I."/>
            <person name="Brannstrom I.O."/>
            <person name="Guillou S."/>
            <person name="Cros-Aarteil S."/>
            <person name="Calhoun S."/>
            <person name="Haridas S."/>
            <person name="Kuo A."/>
            <person name="Mondo S."/>
            <person name="Pangilinan J."/>
            <person name="Riley R."/>
            <person name="LaButti K."/>
            <person name="Andreopoulos B."/>
            <person name="Lipzen A."/>
            <person name="Chen C."/>
            <person name="Yan M."/>
            <person name="Daum C."/>
            <person name="Ng V."/>
            <person name="Clum A."/>
            <person name="Steindorff A."/>
            <person name="Ohm R.A."/>
            <person name="Martin F."/>
            <person name="Silar P."/>
            <person name="Natvig D.O."/>
            <person name="Lalanne C."/>
            <person name="Gautier V."/>
            <person name="Ament-Velasquez S.L."/>
            <person name="Kruys A."/>
            <person name="Hutchinson M.I."/>
            <person name="Powell A.J."/>
            <person name="Barry K."/>
            <person name="Miller A.N."/>
            <person name="Grigoriev I.V."/>
            <person name="Debuchy R."/>
            <person name="Gladieux P."/>
            <person name="Hiltunen Thoren M."/>
            <person name="Johannesson H."/>
        </authorList>
    </citation>
    <scope>NUCLEOTIDE SEQUENCE</scope>
    <source>
        <strain evidence="4">CBS 532.94</strain>
    </source>
</reference>
<comment type="caution">
    <text evidence="4">The sequence shown here is derived from an EMBL/GenBank/DDBJ whole genome shotgun (WGS) entry which is preliminary data.</text>
</comment>
<accession>A0AAN7CHX6</accession>
<sequence>MVAFSHTLFAVGWLLAGAAAVAHERFAAVATGVILSPRQYQDHPPEPLDKRQGACSATSHPCNDFGPLSVGICCPNTHYCIIDSSGRPGCCFIGNTLCQSPCDATRYRCNATTTLTTTTNGSTITTASTYLACCARTCTSTSFYKCPTALGTGCCPYGAACGTNNQCFITPTASSPSPSVTIAPPGCTTGQISCAASLGGGCCAASQSCTLVDGGAHCADLPATPTGSDFSVARVDPGLTAGAKAGIAVGVVVGFGLLVGVATWVCLRRRKDRSERGHEHGGGGDGSSRPSRPRGVIGRVVGGSASGVGGGGGREMSEGNSDMMSSSPSAGGGRLGGLAQDYFGPAPAMGPYSEMHSTSGPTTPGLDRGGVPVQPHEPGDIAVPVEIDSLDSRLREARKAPAGLTITSPGSGSNDENDNEVERYELYGSDVGQISPSLPSPYNGALPSPPIDDRYR</sequence>
<feature type="compositionally biased region" description="Polar residues" evidence="1">
    <location>
        <begin position="320"/>
        <end position="329"/>
    </location>
</feature>
<dbReference type="AlphaFoldDB" id="A0AAN7CHX6"/>
<keyword evidence="3" id="KW-0732">Signal</keyword>
<evidence type="ECO:0000256" key="2">
    <source>
        <dbReference type="SAM" id="Phobius"/>
    </source>
</evidence>
<evidence type="ECO:0000256" key="1">
    <source>
        <dbReference type="SAM" id="MobiDB-lite"/>
    </source>
</evidence>
<feature type="region of interest" description="Disordered" evidence="1">
    <location>
        <begin position="272"/>
        <end position="380"/>
    </location>
</feature>
<feature type="chain" id="PRO_5042964181" evidence="3">
    <location>
        <begin position="21"/>
        <end position="456"/>
    </location>
</feature>
<gene>
    <name evidence="4" type="ORF">C8A03DRAFT_12129</name>
</gene>
<protein>
    <submittedName>
        <fullName evidence="4">Uncharacterized protein</fullName>
    </submittedName>
</protein>
<feature type="compositionally biased region" description="Gly residues" evidence="1">
    <location>
        <begin position="300"/>
        <end position="314"/>
    </location>
</feature>
<dbReference type="EMBL" id="MU860019">
    <property type="protein sequence ID" value="KAK4241632.1"/>
    <property type="molecule type" value="Genomic_DNA"/>
</dbReference>
<feature type="compositionally biased region" description="Polar residues" evidence="1">
    <location>
        <begin position="405"/>
        <end position="414"/>
    </location>
</feature>
<keyword evidence="2" id="KW-0812">Transmembrane</keyword>
<feature type="region of interest" description="Disordered" evidence="1">
    <location>
        <begin position="394"/>
        <end position="456"/>
    </location>
</feature>
<keyword evidence="5" id="KW-1185">Reference proteome</keyword>
<evidence type="ECO:0000313" key="5">
    <source>
        <dbReference type="Proteomes" id="UP001303760"/>
    </source>
</evidence>
<feature type="compositionally biased region" description="Low complexity" evidence="1">
    <location>
        <begin position="287"/>
        <end position="299"/>
    </location>
</feature>
<keyword evidence="2" id="KW-1133">Transmembrane helix</keyword>
<evidence type="ECO:0000313" key="4">
    <source>
        <dbReference type="EMBL" id="KAK4241632.1"/>
    </source>
</evidence>